<name>A0A9X2S6X1_9FIRM</name>
<comment type="caution">
    <text evidence="2">The sequence shown here is derived from an EMBL/GenBank/DDBJ whole genome shotgun (WGS) entry which is preliminary data.</text>
</comment>
<proteinExistence type="predicted"/>
<accession>A0A9X2S6X1</accession>
<evidence type="ECO:0000313" key="3">
    <source>
        <dbReference type="Proteomes" id="UP001142078"/>
    </source>
</evidence>
<dbReference type="Proteomes" id="UP001142078">
    <property type="component" value="Unassembled WGS sequence"/>
</dbReference>
<reference evidence="2" key="1">
    <citation type="submission" date="2022-07" db="EMBL/GenBank/DDBJ databases">
        <title>Enhanced cultured diversity of the mouse gut microbiota enables custom-made synthetic communities.</title>
        <authorList>
            <person name="Afrizal A."/>
        </authorList>
    </citation>
    <scope>NUCLEOTIDE SEQUENCE</scope>
    <source>
        <strain evidence="2">DSM 29482</strain>
    </source>
</reference>
<evidence type="ECO:0000313" key="2">
    <source>
        <dbReference type="EMBL" id="MCR2043561.1"/>
    </source>
</evidence>
<dbReference type="Pfam" id="PF16107">
    <property type="entry name" value="DUF4825"/>
    <property type="match status" value="1"/>
</dbReference>
<sequence>MNKKILIILLCVMVITSIIFLKDKLIKNSQDDNSNQEEILKSDIENLSKYKSKYMGDASNFSNLNNKIALHDIPMTFKLHPDELMAEINYKESVSNIDEGKLKRGLVYNSTVNFVLIDNLKVLKLNFKEVSYTISREKLDEWYGVELPSLEDKEQWKKEVSDKLSDMDHIEKFIHENMDIENK</sequence>
<evidence type="ECO:0000259" key="1">
    <source>
        <dbReference type="Pfam" id="PF16107"/>
    </source>
</evidence>
<dbReference type="EMBL" id="JANJZL010000003">
    <property type="protein sequence ID" value="MCR2043561.1"/>
    <property type="molecule type" value="Genomic_DNA"/>
</dbReference>
<gene>
    <name evidence="2" type="ORF">NSA23_05450</name>
</gene>
<dbReference type="InterPro" id="IPR032250">
    <property type="entry name" value="DUF4825"/>
</dbReference>
<dbReference type="RefSeq" id="WP_257490321.1">
    <property type="nucleotide sequence ID" value="NZ_JANJZL010000003.1"/>
</dbReference>
<dbReference type="AlphaFoldDB" id="A0A9X2S6X1"/>
<feature type="domain" description="DUF4825" evidence="1">
    <location>
        <begin position="47"/>
        <end position="129"/>
    </location>
</feature>
<protein>
    <submittedName>
        <fullName evidence="2">DUF4825 domain-containing protein</fullName>
    </submittedName>
</protein>
<organism evidence="2 3">
    <name type="scientific">Anaerosalibacter massiliensis</name>
    <dbReference type="NCBI Taxonomy" id="1347392"/>
    <lineage>
        <taxon>Bacteria</taxon>
        <taxon>Bacillati</taxon>
        <taxon>Bacillota</taxon>
        <taxon>Tissierellia</taxon>
        <taxon>Tissierellales</taxon>
        <taxon>Sporanaerobacteraceae</taxon>
        <taxon>Anaerosalibacter</taxon>
    </lineage>
</organism>
<keyword evidence="3" id="KW-1185">Reference proteome</keyword>